<dbReference type="RefSeq" id="XP_008878254.1">
    <property type="nucleotide sequence ID" value="XM_008880032.1"/>
</dbReference>
<name>A0A024TG70_9STRA</name>
<dbReference type="AlphaFoldDB" id="A0A024TG70"/>
<dbReference type="GeneID" id="20089877"/>
<dbReference type="VEuPathDB" id="FungiDB:H310_12827"/>
<proteinExistence type="predicted"/>
<protein>
    <submittedName>
        <fullName evidence="1">Uncharacterized protein</fullName>
    </submittedName>
</protein>
<dbReference type="EMBL" id="KI913995">
    <property type="protein sequence ID" value="ETV92989.1"/>
    <property type="molecule type" value="Genomic_DNA"/>
</dbReference>
<evidence type="ECO:0000313" key="1">
    <source>
        <dbReference type="EMBL" id="ETV92989.1"/>
    </source>
</evidence>
<gene>
    <name evidence="1" type="ORF">H310_12827</name>
</gene>
<reference evidence="1" key="1">
    <citation type="submission" date="2013-12" db="EMBL/GenBank/DDBJ databases">
        <title>The Genome Sequence of Aphanomyces invadans NJM9701.</title>
        <authorList>
            <consortium name="The Broad Institute Genomics Platform"/>
            <person name="Russ C."/>
            <person name="Tyler B."/>
            <person name="van West P."/>
            <person name="Dieguez-Uribeondo J."/>
            <person name="Young S.K."/>
            <person name="Zeng Q."/>
            <person name="Gargeya S."/>
            <person name="Fitzgerald M."/>
            <person name="Abouelleil A."/>
            <person name="Alvarado L."/>
            <person name="Chapman S.B."/>
            <person name="Gainer-Dewar J."/>
            <person name="Goldberg J."/>
            <person name="Griggs A."/>
            <person name="Gujja S."/>
            <person name="Hansen M."/>
            <person name="Howarth C."/>
            <person name="Imamovic A."/>
            <person name="Ireland A."/>
            <person name="Larimer J."/>
            <person name="McCowan C."/>
            <person name="Murphy C."/>
            <person name="Pearson M."/>
            <person name="Poon T.W."/>
            <person name="Priest M."/>
            <person name="Roberts A."/>
            <person name="Saif S."/>
            <person name="Shea T."/>
            <person name="Sykes S."/>
            <person name="Wortman J."/>
            <person name="Nusbaum C."/>
            <person name="Birren B."/>
        </authorList>
    </citation>
    <scope>NUCLEOTIDE SEQUENCE [LARGE SCALE GENOMIC DNA]</scope>
    <source>
        <strain evidence="1">NJM9701</strain>
    </source>
</reference>
<sequence>MLSVATSRSAKLRAHQVADFSLIPTKHLNLPTDFYADPKRLRQLAMFSRPDHILPSYGDPNVG</sequence>
<organism evidence="1">
    <name type="scientific">Aphanomyces invadans</name>
    <dbReference type="NCBI Taxonomy" id="157072"/>
    <lineage>
        <taxon>Eukaryota</taxon>
        <taxon>Sar</taxon>
        <taxon>Stramenopiles</taxon>
        <taxon>Oomycota</taxon>
        <taxon>Saprolegniomycetes</taxon>
        <taxon>Saprolegniales</taxon>
        <taxon>Verrucalvaceae</taxon>
        <taxon>Aphanomyces</taxon>
    </lineage>
</organism>
<accession>A0A024TG70</accession>